<dbReference type="EMBL" id="FIHG01000012">
    <property type="protein sequence ID" value="CYV09880.1"/>
    <property type="molecule type" value="Genomic_DNA"/>
</dbReference>
<proteinExistence type="predicted"/>
<dbReference type="RefSeq" id="WP_044669356.1">
    <property type="nucleotide sequence ID" value="NZ_CEHP01000062.1"/>
</dbReference>
<name>A0A0Z8H3B2_STRSU</name>
<evidence type="ECO:0000313" key="2">
    <source>
        <dbReference type="Proteomes" id="UP000073200"/>
    </source>
</evidence>
<protein>
    <submittedName>
        <fullName evidence="1">Uncharacterized protein</fullName>
    </submittedName>
</protein>
<evidence type="ECO:0000313" key="1">
    <source>
        <dbReference type="EMBL" id="CYV09880.1"/>
    </source>
</evidence>
<sequence>MSIYYQLENMLVAGFKSVDEFERYKELKKAYEEETFDFSFSIRELVSQLEIIIETKENDFPYLEETLKVEYRNLVDLLKSYDEDMSQKYLWKLEHE</sequence>
<reference evidence="1 2" key="1">
    <citation type="submission" date="2016-02" db="EMBL/GenBank/DDBJ databases">
        <authorList>
            <consortium name="Pathogen Informatics"/>
        </authorList>
    </citation>
    <scope>NUCLEOTIDE SEQUENCE [LARGE SCALE GENOMIC DNA]</scope>
    <source>
        <strain evidence="1 2">LSS59</strain>
    </source>
</reference>
<dbReference type="Proteomes" id="UP000073200">
    <property type="component" value="Unassembled WGS sequence"/>
</dbReference>
<gene>
    <name evidence="1" type="ORF">ERS132421_01788</name>
</gene>
<dbReference type="Pfam" id="PF19387">
    <property type="entry name" value="DUF5962"/>
    <property type="match status" value="1"/>
</dbReference>
<dbReference type="InterPro" id="IPR046006">
    <property type="entry name" value="DUF5962"/>
</dbReference>
<organism evidence="1 2">
    <name type="scientific">Streptococcus suis</name>
    <dbReference type="NCBI Taxonomy" id="1307"/>
    <lineage>
        <taxon>Bacteria</taxon>
        <taxon>Bacillati</taxon>
        <taxon>Bacillota</taxon>
        <taxon>Bacilli</taxon>
        <taxon>Lactobacillales</taxon>
        <taxon>Streptococcaceae</taxon>
        <taxon>Streptococcus</taxon>
    </lineage>
</organism>
<dbReference type="AlphaFoldDB" id="A0A0Z8H3B2"/>
<accession>A0A0Z8H3B2</accession>